<dbReference type="InterPro" id="IPR041649">
    <property type="entry name" value="NepR"/>
</dbReference>
<comment type="caution">
    <text evidence="3">The sequence shown here is derived from an EMBL/GenBank/DDBJ whole genome shotgun (WGS) entry which is preliminary data.</text>
</comment>
<evidence type="ECO:0000313" key="3">
    <source>
        <dbReference type="EMBL" id="MCP8937278.1"/>
    </source>
</evidence>
<dbReference type="Pfam" id="PF18557">
    <property type="entry name" value="NepR"/>
    <property type="match status" value="1"/>
</dbReference>
<dbReference type="Proteomes" id="UP001205890">
    <property type="component" value="Unassembled WGS sequence"/>
</dbReference>
<evidence type="ECO:0000259" key="2">
    <source>
        <dbReference type="Pfam" id="PF18557"/>
    </source>
</evidence>
<feature type="compositionally biased region" description="Polar residues" evidence="1">
    <location>
        <begin position="1"/>
        <end position="13"/>
    </location>
</feature>
<accession>A0ABT1LAJ8</accession>
<feature type="region of interest" description="Disordered" evidence="1">
    <location>
        <begin position="1"/>
        <end position="35"/>
    </location>
</feature>
<organism evidence="3 4">
    <name type="scientific">Alsobacter ponti</name>
    <dbReference type="NCBI Taxonomy" id="2962936"/>
    <lineage>
        <taxon>Bacteria</taxon>
        <taxon>Pseudomonadati</taxon>
        <taxon>Pseudomonadota</taxon>
        <taxon>Alphaproteobacteria</taxon>
        <taxon>Hyphomicrobiales</taxon>
        <taxon>Alsobacteraceae</taxon>
        <taxon>Alsobacter</taxon>
    </lineage>
</organism>
<name>A0ABT1LAJ8_9HYPH</name>
<dbReference type="RefSeq" id="WP_254738078.1">
    <property type="nucleotide sequence ID" value="NZ_JANCLU010000001.1"/>
</dbReference>
<feature type="domain" description="Anti-sigma factor NepR" evidence="2">
    <location>
        <begin position="32"/>
        <end position="65"/>
    </location>
</feature>
<sequence length="70" mass="7970">MNQRRSAQPTQPAAPNETETERAPPALQPNVQDHIGRQLRAIYDDLLSQPVPDRFRELMEKLDKSTGESE</sequence>
<gene>
    <name evidence="3" type="ORF">NK718_02015</name>
</gene>
<evidence type="ECO:0000256" key="1">
    <source>
        <dbReference type="SAM" id="MobiDB-lite"/>
    </source>
</evidence>
<dbReference type="EMBL" id="JANCLU010000001">
    <property type="protein sequence ID" value="MCP8937278.1"/>
    <property type="molecule type" value="Genomic_DNA"/>
</dbReference>
<reference evidence="3 4" key="1">
    <citation type="submission" date="2022-07" db="EMBL/GenBank/DDBJ databases">
        <authorList>
            <person name="Li W.-J."/>
            <person name="Deng Q.-Q."/>
        </authorList>
    </citation>
    <scope>NUCLEOTIDE SEQUENCE [LARGE SCALE GENOMIC DNA]</scope>
    <source>
        <strain evidence="3 4">SYSU M60028</strain>
    </source>
</reference>
<protein>
    <recommendedName>
        <fullName evidence="2">Anti-sigma factor NepR domain-containing protein</fullName>
    </recommendedName>
</protein>
<keyword evidence="4" id="KW-1185">Reference proteome</keyword>
<proteinExistence type="predicted"/>
<evidence type="ECO:0000313" key="4">
    <source>
        <dbReference type="Proteomes" id="UP001205890"/>
    </source>
</evidence>